<feature type="domain" description="SRCR" evidence="18">
    <location>
        <begin position="2463"/>
        <end position="2565"/>
    </location>
</feature>
<evidence type="ECO:0000256" key="3">
    <source>
        <dbReference type="ARBA" id="ARBA00022475"/>
    </source>
</evidence>
<feature type="disulfide bond" evidence="16">
    <location>
        <begin position="2700"/>
        <end position="2764"/>
    </location>
</feature>
<feature type="disulfide bond" evidence="16">
    <location>
        <begin position="2608"/>
        <end position="2669"/>
    </location>
</feature>
<dbReference type="FunFam" id="3.10.250.10:FF:000001">
    <property type="entry name" value="Lysyl oxidase 4 isoform X1"/>
    <property type="match status" value="2"/>
</dbReference>
<evidence type="ECO:0000256" key="17">
    <source>
        <dbReference type="SAM" id="Phobius"/>
    </source>
</evidence>
<feature type="domain" description="SRCR" evidence="18">
    <location>
        <begin position="1332"/>
        <end position="1437"/>
    </location>
</feature>
<feature type="domain" description="SRCR" evidence="18">
    <location>
        <begin position="899"/>
        <end position="1002"/>
    </location>
</feature>
<dbReference type="PROSITE" id="PS00420">
    <property type="entry name" value="SRCR_1"/>
    <property type="match status" value="13"/>
</dbReference>
<evidence type="ECO:0000313" key="21">
    <source>
        <dbReference type="RefSeq" id="XP_031746769.1"/>
    </source>
</evidence>
<dbReference type="OMA" id="ECSHSPW"/>
<dbReference type="Xenbase" id="XB-GENE-29086959">
    <property type="gene designation" value="LOC101733428"/>
</dbReference>
<feature type="domain" description="SRCR" evidence="18">
    <location>
        <begin position="1609"/>
        <end position="1709"/>
    </location>
</feature>
<dbReference type="Proteomes" id="UP000008143">
    <property type="component" value="Chromosome 8"/>
</dbReference>
<feature type="disulfide bond" evidence="16">
    <location>
        <begin position="537"/>
        <end position="547"/>
    </location>
</feature>
<feature type="domain" description="SRCR" evidence="18">
    <location>
        <begin position="2032"/>
        <end position="2135"/>
    </location>
</feature>
<feature type="disulfide bond" evidence="16">
    <location>
        <begin position="2532"/>
        <end position="2542"/>
    </location>
</feature>
<dbReference type="FunFam" id="3.10.250.10:FF:000009">
    <property type="entry name" value="WC1"/>
    <property type="match status" value="2"/>
</dbReference>
<evidence type="ECO:0000256" key="5">
    <source>
        <dbReference type="ARBA" id="ARBA00022692"/>
    </source>
</evidence>
<feature type="domain" description="SRCR" evidence="18">
    <location>
        <begin position="1008"/>
        <end position="1110"/>
    </location>
</feature>
<evidence type="ECO:0000313" key="22">
    <source>
        <dbReference type="Xenbase" id="XB-GENE-29086959"/>
    </source>
</evidence>
<feature type="disulfide bond" evidence="16">
    <location>
        <begin position="324"/>
        <end position="334"/>
    </location>
</feature>
<protein>
    <recommendedName>
        <fullName evidence="15">Soluble scavenger receptor cysteine-rich domain-containing protein SSC5D</fullName>
    </recommendedName>
</protein>
<feature type="domain" description="SRCR" evidence="18">
    <location>
        <begin position="2358"/>
        <end position="2457"/>
    </location>
</feature>
<keyword evidence="4" id="KW-0964">Secreted</keyword>
<dbReference type="FunFam" id="3.10.250.10:FF:000007">
    <property type="entry name" value="Soluble scavenger receptor cysteine-rich domain-containing protein SSC5D"/>
    <property type="match status" value="1"/>
</dbReference>
<accession>A0A8J1IMJ8</accession>
<feature type="disulfide bond" evidence="16">
    <location>
        <begin position="862"/>
        <end position="872"/>
    </location>
</feature>
<feature type="domain" description="SRCR" evidence="18">
    <location>
        <begin position="2675"/>
        <end position="2776"/>
    </location>
</feature>
<evidence type="ECO:0000313" key="20">
    <source>
        <dbReference type="RefSeq" id="XP_031746768.1"/>
    </source>
</evidence>
<dbReference type="InterPro" id="IPR001190">
    <property type="entry name" value="SRCR"/>
</dbReference>
<feature type="disulfide bond" evidence="16">
    <location>
        <begin position="2639"/>
        <end position="2649"/>
    </location>
</feature>
<feature type="disulfide bond" evidence="16">
    <location>
        <begin position="2595"/>
        <end position="2659"/>
    </location>
</feature>
<feature type="disulfide bond" evidence="16">
    <location>
        <begin position="1188"/>
        <end position="1198"/>
    </location>
</feature>
<feature type="domain" description="SRCR" evidence="18">
    <location>
        <begin position="42"/>
        <end position="140"/>
    </location>
</feature>
<feature type="disulfide bond" evidence="16">
    <location>
        <begin position="754"/>
        <end position="764"/>
    </location>
</feature>
<feature type="disulfide bond" evidence="16">
    <location>
        <begin position="645"/>
        <end position="655"/>
    </location>
</feature>
<feature type="domain" description="SRCR" evidence="18">
    <location>
        <begin position="255"/>
        <end position="353"/>
    </location>
</feature>
<feature type="disulfide bond" evidence="16">
    <location>
        <begin position="1783"/>
        <end position="1793"/>
    </location>
</feature>
<feature type="disulfide bond" evidence="16">
    <location>
        <begin position="218"/>
        <end position="228"/>
    </location>
</feature>
<evidence type="ECO:0000256" key="12">
    <source>
        <dbReference type="ARBA" id="ARBA00023180"/>
    </source>
</evidence>
<feature type="disulfide bond" evidence="16">
    <location>
        <begin position="1887"/>
        <end position="1897"/>
    </location>
</feature>
<feature type="domain" description="SRCR" evidence="18">
    <location>
        <begin position="682"/>
        <end position="785"/>
    </location>
</feature>
<name>A0A8J1IMJ8_XENTR</name>
<evidence type="ECO:0000256" key="6">
    <source>
        <dbReference type="ARBA" id="ARBA00022729"/>
    </source>
</evidence>
<feature type="disulfide bond" evidence="16">
    <location>
        <begin position="971"/>
        <end position="981"/>
    </location>
</feature>
<keyword evidence="12" id="KW-0325">Glycoprotein</keyword>
<feature type="domain" description="SRCR" evidence="18">
    <location>
        <begin position="2249"/>
        <end position="2352"/>
    </location>
</feature>
<dbReference type="Gene3D" id="3.10.250.10">
    <property type="entry name" value="SRCR-like domain"/>
    <property type="match status" value="26"/>
</dbReference>
<keyword evidence="6" id="KW-0732">Signal</keyword>
<dbReference type="GO" id="GO:0005576">
    <property type="term" value="C:extracellular region"/>
    <property type="evidence" value="ECO:0007669"/>
    <property type="project" value="UniProtKB-SubCell"/>
</dbReference>
<feature type="disulfide bond" evidence="16">
    <location>
        <begin position="1406"/>
        <end position="1416"/>
    </location>
</feature>
<feature type="domain" description="SRCR" evidence="18">
    <location>
        <begin position="574"/>
        <end position="676"/>
    </location>
</feature>
<feature type="disulfide bond" evidence="16">
    <location>
        <begin position="2213"/>
        <end position="2223"/>
    </location>
</feature>
<feature type="disulfide bond" evidence="16">
    <location>
        <begin position="1079"/>
        <end position="1089"/>
    </location>
</feature>
<evidence type="ECO:0000256" key="11">
    <source>
        <dbReference type="ARBA" id="ARBA00023170"/>
    </source>
</evidence>
<evidence type="ECO:0000256" key="7">
    <source>
        <dbReference type="ARBA" id="ARBA00022737"/>
    </source>
</evidence>
<dbReference type="InterPro" id="IPR053243">
    <property type="entry name" value="SJ_maturation_regulator"/>
</dbReference>
<feature type="disulfide bond" evidence="16">
    <location>
        <begin position="109"/>
        <end position="119"/>
    </location>
</feature>
<keyword evidence="3" id="KW-1003">Cell membrane</keyword>
<feature type="disulfide bond" evidence="16">
    <location>
        <begin position="2426"/>
        <end position="2436"/>
    </location>
</feature>
<comment type="subunit">
    <text evidence="14">Interacts with LGALS1 and laminin.</text>
</comment>
<reference evidence="20 21" key="1">
    <citation type="submission" date="2025-04" db="UniProtKB">
        <authorList>
            <consortium name="RefSeq"/>
        </authorList>
    </citation>
    <scope>IDENTIFICATION</scope>
    <source>
        <strain evidence="20 21">Nigerian</strain>
        <tissue evidence="20 21">Liver and blood</tissue>
    </source>
</reference>
<evidence type="ECO:0000256" key="16">
    <source>
        <dbReference type="PROSITE-ProRule" id="PRU00196"/>
    </source>
</evidence>
<dbReference type="GO" id="GO:0016020">
    <property type="term" value="C:membrane"/>
    <property type="evidence" value="ECO:0000318"/>
    <property type="project" value="GO_Central"/>
</dbReference>
<comment type="subcellular location">
    <subcellularLocation>
        <location evidence="1">Cell membrane</location>
        <topology evidence="1">Single-pass type I membrane protein</topology>
    </subcellularLocation>
    <subcellularLocation>
        <location evidence="2">Secreted</location>
    </subcellularLocation>
</comment>
<keyword evidence="11" id="KW-0675">Receptor</keyword>
<evidence type="ECO:0000256" key="9">
    <source>
        <dbReference type="ARBA" id="ARBA00023136"/>
    </source>
</evidence>
<dbReference type="PANTHER" id="PTHR47653">
    <property type="entry name" value="PROTEIN BARK BEETLE"/>
    <property type="match status" value="1"/>
</dbReference>
<dbReference type="FunFam" id="3.10.250.10:FF:000002">
    <property type="entry name" value="Scavenger receptor cysteine-rich type 1 protein M130"/>
    <property type="match status" value="3"/>
</dbReference>
<keyword evidence="19" id="KW-1185">Reference proteome</keyword>
<sequence length="3046" mass="334737">MNVNCTGKESDLWECKQLMKFLQNCDHDQDVGVICSGEPEELRLVGGATDCEGRVEVKHRGEWGTVCGHDWGLEEATVVCRQLGCNSSLIKASSFGAGSGKIWLGHPRCTGKETALWKCNHRMWGLHYCAHHEDVGVVCAGEPEDVKLVGGSTRCEGRVEVKHRGTWGTVCNDGWNNNAALTVCKQLSCKPLNTFHEPIHNIYFGAGEGRIWLSGLSCTSEDKVLWDCKRNMWGLHKCRHAEDAGVICSDSLEDLRLVGGANQCEGRVEVKMKGQWGTVCGGDINREAKIGAVICRELGCNSTNTQATSFGAGSEKILLYDVSCKGTETSLLECFYTKWGVCRHNREIGVICAGEPEEMRLAGGSHDCEGRVEVKHRGEWGTVCSKEWSWSVAAVVCRQMGCDISEQTSDNVRADFGFGSGKIWLSLFGCSGEESALWNCNRAMWGLHECDHRNYVGVRCKVKPEQVRLVGGSSYCEGRVEVKILEQWGTVCSDNWDSNEARVLCQQLNCISRDEHAHSIQPTFFGAGSGKIWSVSCSGNEEGMKDCFITTGYPEYCNHRNDVGVICTDEARELRLSGGSHKCEGRVEVKHNGQWGTVCSNTWGKPEAAVVCRQMGCGFIEPTDHLSPHFFGAGSGRIWLGSVTCSGEELALWNCHHSIWGLHSCDHGNDVGVRCTAEREELRLVGGSSYCKGRLEIKIYGQWGTVCSANWEYSETKVVCSQLGCNASAEEPQFIKATSFGAGSGKIWLRSVRCSGNEKALGDCITDMWNPGDCDHRTDVGVICSGEPEELRLAGGSYECEGRVEVKHNGEWGSVCSKEWGWTEASVVCRQLGCSMDIPIDNIKPVFFGAGSGKIWIDNLRCTGEESSLGDCAHSMWGLHNCGHGDDVGVICPVKPEEVRLVDGSSRCEGRVEVKIYGQWGTVCGKSWSYNEARVVCSDLGCNSSAAYPHLYKVTSFGAGSGKIWIQRVRCLGKEKVLADCAITMWNPGNCDHTYDVGVICAGEPEEIRLSGGSHECEGRVEVKHQGEWGTVCSNNWGWSAAAVVCRQIGCSSLKPSEYSKIQFFGAGSGKIWLDNVTCSGEESALWYCRHLMWGLHNCDHGHDVGVRCPGKPQEMRLIDGSFNCEGRLEVKIFGQWGTVCSANWGYNEARVVCRQLGCLPSEEDSHFIQPTFFGPGSSTIWFQSVSCSGNEKALGDCITEPWNPGVCDHSADVGVICAGEPEELRLSAGSHECEGRVEVKHHGEWGTVCSREWDWSEANVVCRQLGCGFSGSLGRISAFFGAGSGKIWLAGLRCTGKESALWDCRHPMWGLHNCDHRDDVGVRCTAKPEELRLVGGSFRCEGRLEVKVYGQWGTVCNEHWNYYRTEARVICRQLGCYTSAKSPLFIKTTSFGAGSGKIWFHRVHCSGHAKALGDCITEPWNPGDCSHSADVGVICAGAPEGLRLVGGENECEGRVEVKFQGVWGTVTSSNWDVDAASVVCRQLGCTPSPTEIVKAVSFGPGTGKIWFNVINCLGKEKSLWNCKIEMHGIPWFDHIKDLGVICRGSLAFNHPPEAYKYPPKKNEIFGLDNADYRNYYGVLELEYDLDPVAVSEISLDPVSIFNDKLEELKLVGGASRCEGRVMVRFYGEWGSMCDYRWDMKKASVVCRQLGCNNSPGQHKAASFGPGSGKVWLSHVKCTGDEFTLSECKRNLTMFHNCDHTADVGVICAGGGPLELRLAGGSNRCEGRVEVKHHGEWGTVGDFFWDKKAATVVCRQLGCNTSYEQATSFGAGTGKIWFSGLKCTGNESALWDCEPELNRYRIWNNTADVGVICAGEPEELRLVGGTNDCEGRVEVKHRGEWGTVCANDWDTRDAAVVCRQLGCNSSLIKATTFGGGSGKIWLSHLQCTGKETSLWECKHGMWGLHYCNHGQDVGVICQGADENVRLIGGDNECEGRVEVKHQGTWGTVCGRQWGAKEASVVCRQLGCNTSNEYFSTKATFFGAGSGRIWLSNVKCTGDEPSLAWCMHNTWGIEKCDHTEDVGVICTGEPEELRLVGGNNECEGRVEVKHRGVWGAVCDHNWNQKAASVVCRQLGCNNTTEGQMKAQAAFFGQSSRNISLSRVKCTGEEAVLWECQHQMWGLSNCLHRADVGVICKGEPDLLRLVGGGTNCAGRVEVKHRGEWGTVCDDFWNENAAEVVCRQLGCSTSYEDTAHIKATPFGAASGKIWLSRVRCKGEESSLRDCDHNMWGLHYCSHSEDAGVICGDHREPRLVDGPNSCSGNLEVKHGGTWGSVCEIDDEFRTARVICRELGCGPAVPAPWKYIHNDKNVKSAQIWTEKIKCTGNESSLFECYRVPRPARTCTNPSSPTIHCLGPYSGFRLVNGTQRCSGRVEVLYTGQWGALCKSNWDLHAANVLCRQLQCGTAVFIPDRRYFGKSDFVWTDRFHCKGTESHLGECSFAALGNSDCSGDDLAGVVCTGKEELMRLVDGESHCEGRLEVLQNSTWFSVTGEQWGLKEAQLVCRELHCGEARSAFTVEAQSAAGTLVTWRDIKCKGNENNLTDCPLMPQPSSVPYANGKNRVSVICSESLLIRLVDSPHRCAGRVEVYHQGEWGTICGDSWDKADANVVCRQLNCGHAISISTMSHKETGNGTAWLSGINCTGSETGLWQCPFNNWGQHSCTKKQDARVKCSEFTDLRLDGGSHECEGRLEVYYNGSWRSVCNNHMDQVSISVICRHLNCGTKGIRPITFTYGAADPPYWLDLIKCRKHDQSFWQCPSSPWAKHSCNLQAEVAEIKCEGERKKPLHNQSETYGLPALQNCSNVQTLIESLISHSSTSILTAIAVVFGILLFLALIGLWILKKNLKVLKKGKRSSMCPDDEIYEEIEANLMMPMDKEANLSPGSAEIIQDDYDDVEEQVKKTLSSTSDTERTAEIIQDGYDDVEEQVKKTLSLDSDSECTSETFNQDKYDDVEVLHQKESKSQDNYDDAEVPNQMGFDISGSLAKEKNLEDGYDDAAVGLLSSHASKAERIRGAGSDTGLPTQDAPEDVTHEHQIPLIIETGYEDSGFI</sequence>
<dbReference type="AGR" id="Xenbase:XB-GENE-29086959"/>
<dbReference type="PANTHER" id="PTHR47653:SF1">
    <property type="entry name" value="DELETED IN MALIGNANT BRAIN TUMORS 1 PROTEIN"/>
    <property type="match status" value="1"/>
</dbReference>
<dbReference type="KEGG" id="xtr:101733428"/>
<dbReference type="InterPro" id="IPR036772">
    <property type="entry name" value="SRCR-like_dom_sf"/>
</dbReference>
<dbReference type="PROSITE" id="PS50287">
    <property type="entry name" value="SRCR_2"/>
    <property type="match status" value="26"/>
</dbReference>
<feature type="disulfide bond" evidence="16">
    <location>
        <begin position="1678"/>
        <end position="1688"/>
    </location>
</feature>
<dbReference type="RefSeq" id="XP_031746768.1">
    <property type="nucleotide sequence ID" value="XM_031890908.1"/>
</dbReference>
<evidence type="ECO:0000256" key="10">
    <source>
        <dbReference type="ARBA" id="ARBA00023157"/>
    </source>
</evidence>
<dbReference type="FunFam" id="3.10.250.10:FF:000005">
    <property type="entry name" value="Neurotrypsin isoform A"/>
    <property type="match status" value="2"/>
</dbReference>
<dbReference type="GO" id="GO:0005886">
    <property type="term" value="C:plasma membrane"/>
    <property type="evidence" value="ECO:0007669"/>
    <property type="project" value="UniProtKB-SubCell"/>
</dbReference>
<evidence type="ECO:0000256" key="4">
    <source>
        <dbReference type="ARBA" id="ARBA00022525"/>
    </source>
</evidence>
<evidence type="ECO:0000256" key="14">
    <source>
        <dbReference type="ARBA" id="ARBA00064153"/>
    </source>
</evidence>
<feature type="domain" description="SRCR" evidence="18">
    <location>
        <begin position="146"/>
        <end position="249"/>
    </location>
</feature>
<dbReference type="GO" id="GO:0005737">
    <property type="term" value="C:cytoplasm"/>
    <property type="evidence" value="ECO:0007669"/>
    <property type="project" value="UniProtKB-ARBA"/>
</dbReference>
<feature type="domain" description="SRCR" evidence="18">
    <location>
        <begin position="1"/>
        <end position="36"/>
    </location>
</feature>
<dbReference type="Pfam" id="PF00530">
    <property type="entry name" value="SRCR"/>
    <property type="match status" value="25"/>
</dbReference>
<dbReference type="RefSeq" id="XP_031746769.1">
    <property type="nucleotide sequence ID" value="XM_031890909.1"/>
</dbReference>
<dbReference type="FunFam" id="3.10.250.10:FF:000004">
    <property type="entry name" value="Scavenger receptor cysteine-rich type 1 protein M130"/>
    <property type="match status" value="2"/>
</dbReference>
<dbReference type="FunFam" id="3.10.250.10:FF:000012">
    <property type="entry name" value="CD163 molecule like 1"/>
    <property type="match status" value="1"/>
</dbReference>
<dbReference type="SMART" id="SM00202">
    <property type="entry name" value="SR"/>
    <property type="match status" value="25"/>
</dbReference>
<keyword evidence="9 17" id="KW-0472">Membrane</keyword>
<feature type="domain" description="SRCR" evidence="18">
    <location>
        <begin position="791"/>
        <end position="893"/>
    </location>
</feature>
<evidence type="ECO:0000256" key="15">
    <source>
        <dbReference type="ARBA" id="ARBA00069168"/>
    </source>
</evidence>
<feature type="disulfide bond" evidence="16">
    <location>
        <begin position="430"/>
        <end position="440"/>
    </location>
</feature>
<comment type="function">
    <text evidence="13">Binds to extracellular matrix proteins. Binds to pathogen-associated molecular patterns (PAMPs) present on the cell walls of Gram-positive and Gram-negative bacteria and fungi, behaving as a pattern recognition receptor (PRR). Induces bacterial and fungal aggregation and subsequent inhibition of PAMP-induced cytokine release. Does not possess intrinsic bactericidal activity. May play a role in the innate defense and homeostasis of certain epithelial surfaces.</text>
</comment>
<evidence type="ECO:0000256" key="8">
    <source>
        <dbReference type="ARBA" id="ARBA00022989"/>
    </source>
</evidence>
<feature type="domain" description="SRCR" evidence="18">
    <location>
        <begin position="2141"/>
        <end position="2244"/>
    </location>
</feature>
<feature type="domain" description="SRCR" evidence="18">
    <location>
        <begin position="359"/>
        <end position="461"/>
    </location>
</feature>
<keyword evidence="5 17" id="KW-0812">Transmembrane</keyword>
<dbReference type="SUPFAM" id="SSF56487">
    <property type="entry name" value="SRCR-like"/>
    <property type="match status" value="26"/>
</dbReference>
<evidence type="ECO:0000259" key="18">
    <source>
        <dbReference type="PROSITE" id="PS50287"/>
    </source>
</evidence>
<gene>
    <name evidence="20 21 22" type="primary">LOC101733428</name>
</gene>
<feature type="disulfide bond" evidence="16">
    <location>
        <begin position="2744"/>
        <end position="2754"/>
    </location>
</feature>
<feature type="domain" description="SRCR" evidence="18">
    <location>
        <begin position="1116"/>
        <end position="1219"/>
    </location>
</feature>
<feature type="domain" description="SRCR" evidence="18">
    <location>
        <begin position="2570"/>
        <end position="2670"/>
    </location>
</feature>
<evidence type="ECO:0000313" key="19">
    <source>
        <dbReference type="Proteomes" id="UP000008143"/>
    </source>
</evidence>
<feature type="disulfide bond" evidence="16">
    <location>
        <begin position="1995"/>
        <end position="2005"/>
    </location>
</feature>
<proteinExistence type="predicted"/>
<feature type="domain" description="SRCR" evidence="18">
    <location>
        <begin position="1716"/>
        <end position="1814"/>
    </location>
</feature>
<feature type="disulfide bond" evidence="16">
    <location>
        <begin position="2321"/>
        <end position="2331"/>
    </location>
</feature>
<evidence type="ECO:0000256" key="2">
    <source>
        <dbReference type="ARBA" id="ARBA00004613"/>
    </source>
</evidence>
<evidence type="ECO:0000256" key="1">
    <source>
        <dbReference type="ARBA" id="ARBA00004251"/>
    </source>
</evidence>
<feature type="domain" description="SRCR" evidence="18">
    <location>
        <begin position="1443"/>
        <end position="1544"/>
    </location>
</feature>
<keyword evidence="7" id="KW-0677">Repeat</keyword>
<feature type="domain" description="SRCR" evidence="18">
    <location>
        <begin position="1225"/>
        <end position="1326"/>
    </location>
</feature>
<dbReference type="FunFam" id="3.10.250.10:FF:000006">
    <property type="entry name" value="neurotrypsin isoform X2"/>
    <property type="match status" value="11"/>
</dbReference>
<feature type="disulfide bond" evidence="16">
    <location>
        <begin position="1634"/>
        <end position="1698"/>
    </location>
</feature>
<dbReference type="OrthoDB" id="536948at2759"/>
<feature type="disulfide bond" evidence="16">
    <location>
        <begin position="1647"/>
        <end position="1708"/>
    </location>
</feature>
<feature type="disulfide bond" evidence="16">
    <location>
        <begin position="1513"/>
        <end position="1523"/>
    </location>
</feature>
<dbReference type="PRINTS" id="PR00258">
    <property type="entry name" value="SPERACTRCPTR"/>
</dbReference>
<comment type="caution">
    <text evidence="16">Lacks conserved residue(s) required for the propagation of feature annotation.</text>
</comment>
<evidence type="ECO:0000256" key="13">
    <source>
        <dbReference type="ARBA" id="ARBA00058074"/>
    </source>
</evidence>
<keyword evidence="10 16" id="KW-1015">Disulfide bond</keyword>
<feature type="disulfide bond" evidence="16">
    <location>
        <begin position="1295"/>
        <end position="1305"/>
    </location>
</feature>
<dbReference type="FunFam" id="3.10.250.10:FF:000013">
    <property type="entry name" value="CD163 molecule like 1"/>
    <property type="match status" value="1"/>
</dbReference>
<feature type="domain" description="SRCR" evidence="18">
    <location>
        <begin position="467"/>
        <end position="568"/>
    </location>
</feature>
<feature type="domain" description="SRCR" evidence="18">
    <location>
        <begin position="1820"/>
        <end position="1918"/>
    </location>
</feature>
<keyword evidence="8 17" id="KW-1133">Transmembrane helix</keyword>
<feature type="disulfide bond" evidence="16">
    <location>
        <begin position="2104"/>
        <end position="2114"/>
    </location>
</feature>
<feature type="disulfide bond" evidence="16">
    <location>
        <begin position="5"/>
        <end position="15"/>
    </location>
</feature>
<dbReference type="GeneID" id="101733428"/>
<feature type="domain" description="SRCR" evidence="18">
    <location>
        <begin position="1924"/>
        <end position="2026"/>
    </location>
</feature>
<organism evidence="19 20">
    <name type="scientific">Xenopus tropicalis</name>
    <name type="common">Western clawed frog</name>
    <name type="synonym">Silurana tropicalis</name>
    <dbReference type="NCBI Taxonomy" id="8364"/>
    <lineage>
        <taxon>Eukaryota</taxon>
        <taxon>Metazoa</taxon>
        <taxon>Chordata</taxon>
        <taxon>Craniata</taxon>
        <taxon>Vertebrata</taxon>
        <taxon>Euteleostomi</taxon>
        <taxon>Amphibia</taxon>
        <taxon>Batrachia</taxon>
        <taxon>Anura</taxon>
        <taxon>Pipoidea</taxon>
        <taxon>Pipidae</taxon>
        <taxon>Xenopodinae</taxon>
        <taxon>Xenopus</taxon>
        <taxon>Silurana</taxon>
    </lineage>
</organism>
<feature type="transmembrane region" description="Helical" evidence="17">
    <location>
        <begin position="2816"/>
        <end position="2838"/>
    </location>
</feature>
<dbReference type="GO" id="GO:0045217">
    <property type="term" value="P:cell-cell junction maintenance"/>
    <property type="evidence" value="ECO:0000318"/>
    <property type="project" value="GO_Central"/>
</dbReference>